<dbReference type="Gene3D" id="1.10.10.10">
    <property type="entry name" value="Winged helix-like DNA-binding domain superfamily/Winged helix DNA-binding domain"/>
    <property type="match status" value="1"/>
</dbReference>
<dbReference type="PROSITE" id="PS51197">
    <property type="entry name" value="HTH_RRF2_2"/>
    <property type="match status" value="1"/>
</dbReference>
<dbReference type="PANTHER" id="PTHR33221:SF15">
    <property type="entry name" value="HTH-TYPE TRANSCRIPTIONAL REGULATOR YWGB-RELATED"/>
    <property type="match status" value="1"/>
</dbReference>
<dbReference type="Proteomes" id="UP000824024">
    <property type="component" value="Unassembled WGS sequence"/>
</dbReference>
<dbReference type="GO" id="GO:0003700">
    <property type="term" value="F:DNA-binding transcription factor activity"/>
    <property type="evidence" value="ECO:0007669"/>
    <property type="project" value="TreeGrafter"/>
</dbReference>
<reference evidence="1" key="1">
    <citation type="journal article" date="2021" name="PeerJ">
        <title>Extensive microbial diversity within the chicken gut microbiome revealed by metagenomics and culture.</title>
        <authorList>
            <person name="Gilroy R."/>
            <person name="Ravi A."/>
            <person name="Getino M."/>
            <person name="Pursley I."/>
            <person name="Horton D.L."/>
            <person name="Alikhan N.F."/>
            <person name="Baker D."/>
            <person name="Gharbi K."/>
            <person name="Hall N."/>
            <person name="Watson M."/>
            <person name="Adriaenssens E.M."/>
            <person name="Foster-Nyarko E."/>
            <person name="Jarju S."/>
            <person name="Secka A."/>
            <person name="Antonio M."/>
            <person name="Oren A."/>
            <person name="Chaudhuri R.R."/>
            <person name="La Ragione R."/>
            <person name="Hildebrand F."/>
            <person name="Pallen M.J."/>
        </authorList>
    </citation>
    <scope>NUCLEOTIDE SEQUENCE</scope>
    <source>
        <strain evidence="1">CHK192-9172</strain>
    </source>
</reference>
<dbReference type="PANTHER" id="PTHR33221">
    <property type="entry name" value="WINGED HELIX-TURN-HELIX TRANSCRIPTIONAL REGULATOR, RRF2 FAMILY"/>
    <property type="match status" value="1"/>
</dbReference>
<protein>
    <submittedName>
        <fullName evidence="1">Rrf2 family transcriptional regulator</fullName>
    </submittedName>
</protein>
<dbReference type="SUPFAM" id="SSF46785">
    <property type="entry name" value="Winged helix' DNA-binding domain"/>
    <property type="match status" value="1"/>
</dbReference>
<proteinExistence type="predicted"/>
<dbReference type="InterPro" id="IPR036388">
    <property type="entry name" value="WH-like_DNA-bd_sf"/>
</dbReference>
<accession>A0A9D2IHQ0</accession>
<dbReference type="AlphaFoldDB" id="A0A9D2IHQ0"/>
<dbReference type="Pfam" id="PF02082">
    <property type="entry name" value="Rrf2"/>
    <property type="match status" value="1"/>
</dbReference>
<evidence type="ECO:0000313" key="2">
    <source>
        <dbReference type="Proteomes" id="UP000824024"/>
    </source>
</evidence>
<dbReference type="InterPro" id="IPR000944">
    <property type="entry name" value="Tscrpt_reg_Rrf2"/>
</dbReference>
<dbReference type="GO" id="GO:0005829">
    <property type="term" value="C:cytosol"/>
    <property type="evidence" value="ECO:0007669"/>
    <property type="project" value="TreeGrafter"/>
</dbReference>
<organism evidence="1 2">
    <name type="scientific">Candidatus Eubacterium avistercoris</name>
    <dbReference type="NCBI Taxonomy" id="2838567"/>
    <lineage>
        <taxon>Bacteria</taxon>
        <taxon>Bacillati</taxon>
        <taxon>Bacillota</taxon>
        <taxon>Clostridia</taxon>
        <taxon>Eubacteriales</taxon>
        <taxon>Eubacteriaceae</taxon>
        <taxon>Eubacterium</taxon>
    </lineage>
</organism>
<name>A0A9D2IHQ0_9FIRM</name>
<comment type="caution">
    <text evidence="1">The sequence shown here is derived from an EMBL/GenBank/DDBJ whole genome shotgun (WGS) entry which is preliminary data.</text>
</comment>
<dbReference type="InterPro" id="IPR036390">
    <property type="entry name" value="WH_DNA-bd_sf"/>
</dbReference>
<reference evidence="1" key="2">
    <citation type="submission" date="2021-04" db="EMBL/GenBank/DDBJ databases">
        <authorList>
            <person name="Gilroy R."/>
        </authorList>
    </citation>
    <scope>NUCLEOTIDE SEQUENCE</scope>
    <source>
        <strain evidence="1">CHK192-9172</strain>
    </source>
</reference>
<dbReference type="EMBL" id="DXCH01000336">
    <property type="protein sequence ID" value="HIZ08773.1"/>
    <property type="molecule type" value="Genomic_DNA"/>
</dbReference>
<gene>
    <name evidence="1" type="ORF">IAA08_12655</name>
</gene>
<sequence>MQLSMKCSIAVHCLIFIYEAKGKAKVTSSLLSQSTGCNPVVIRNIFSALKKAGIITVARGTGGAELCMEPSHITLYMIYQALEPEGLSSLIGIHPCQERKCPVAQNIHKVLETPYKKIEDFHQRLSEKEQETV</sequence>
<evidence type="ECO:0000313" key="1">
    <source>
        <dbReference type="EMBL" id="HIZ08773.1"/>
    </source>
</evidence>